<dbReference type="AlphaFoldDB" id="A0A0E9TPQ8"/>
<reference evidence="1" key="2">
    <citation type="journal article" date="2015" name="Fish Shellfish Immunol.">
        <title>Early steps in the European eel (Anguilla anguilla)-Vibrio vulnificus interaction in the gills: Role of the RtxA13 toxin.</title>
        <authorList>
            <person name="Callol A."/>
            <person name="Pajuelo D."/>
            <person name="Ebbesson L."/>
            <person name="Teles M."/>
            <person name="MacKenzie S."/>
            <person name="Amaro C."/>
        </authorList>
    </citation>
    <scope>NUCLEOTIDE SEQUENCE</scope>
</reference>
<reference evidence="1" key="1">
    <citation type="submission" date="2014-11" db="EMBL/GenBank/DDBJ databases">
        <authorList>
            <person name="Amaro Gonzalez C."/>
        </authorList>
    </citation>
    <scope>NUCLEOTIDE SEQUENCE</scope>
</reference>
<dbReference type="EMBL" id="GBXM01053145">
    <property type="protein sequence ID" value="JAH55432.1"/>
    <property type="molecule type" value="Transcribed_RNA"/>
</dbReference>
<evidence type="ECO:0000313" key="1">
    <source>
        <dbReference type="EMBL" id="JAH55432.1"/>
    </source>
</evidence>
<accession>A0A0E9TPQ8</accession>
<name>A0A0E9TPQ8_ANGAN</name>
<organism evidence="1">
    <name type="scientific">Anguilla anguilla</name>
    <name type="common">European freshwater eel</name>
    <name type="synonym">Muraena anguilla</name>
    <dbReference type="NCBI Taxonomy" id="7936"/>
    <lineage>
        <taxon>Eukaryota</taxon>
        <taxon>Metazoa</taxon>
        <taxon>Chordata</taxon>
        <taxon>Craniata</taxon>
        <taxon>Vertebrata</taxon>
        <taxon>Euteleostomi</taxon>
        <taxon>Actinopterygii</taxon>
        <taxon>Neopterygii</taxon>
        <taxon>Teleostei</taxon>
        <taxon>Anguilliformes</taxon>
        <taxon>Anguillidae</taxon>
        <taxon>Anguilla</taxon>
    </lineage>
</organism>
<proteinExistence type="predicted"/>
<protein>
    <submittedName>
        <fullName evidence="1">Uncharacterized protein</fullName>
    </submittedName>
</protein>
<sequence length="45" mass="5544">MAHRIKEYMVYRITKRKFSKITQEFPRMQPLNLIRSVTSERICSR</sequence>